<feature type="non-terminal residue" evidence="2">
    <location>
        <position position="1"/>
    </location>
</feature>
<dbReference type="Proteomes" id="UP000824469">
    <property type="component" value="Unassembled WGS sequence"/>
</dbReference>
<organism evidence="2 3">
    <name type="scientific">Taxus chinensis</name>
    <name type="common">Chinese yew</name>
    <name type="synonym">Taxus wallichiana var. chinensis</name>
    <dbReference type="NCBI Taxonomy" id="29808"/>
    <lineage>
        <taxon>Eukaryota</taxon>
        <taxon>Viridiplantae</taxon>
        <taxon>Streptophyta</taxon>
        <taxon>Embryophyta</taxon>
        <taxon>Tracheophyta</taxon>
        <taxon>Spermatophyta</taxon>
        <taxon>Pinopsida</taxon>
        <taxon>Pinidae</taxon>
        <taxon>Conifers II</taxon>
        <taxon>Cupressales</taxon>
        <taxon>Taxaceae</taxon>
        <taxon>Taxus</taxon>
    </lineage>
</organism>
<proteinExistence type="predicted"/>
<accession>A0AA38FYR1</accession>
<sequence>EIVIVPNRKAKMAYFKKDEAESGQIEGSASEAQGLEEMRARNSTEITRDEQIFKIGQISESSCAVSISCTTNVLDEPNSSIKGCISTHLTSVINFSGSVACSTNYGHGSRILGKAAAVALQVPASPLHQPSLTVFAVAATSRSFFPPLGNAGSRLPNGGFGTCTVASSVVECTMPVEQRMEHSSGQNGDNRAEARASNDTRRVSIAHRLTQLLQDTEDGDLLLQQTESENGMLQWLQALDLQVMGVCRADETLRPMLQLNVSCSGADDRLLAQLSQVRAILPRQPH</sequence>
<dbReference type="PANTHER" id="PTHR36741:SF1">
    <property type="entry name" value="OS07G0100500 PROTEIN"/>
    <property type="match status" value="1"/>
</dbReference>
<name>A0AA38FYR1_TAXCH</name>
<comment type="caution">
    <text evidence="2">The sequence shown here is derived from an EMBL/GenBank/DDBJ whole genome shotgun (WGS) entry which is preliminary data.</text>
</comment>
<reference evidence="2 3" key="1">
    <citation type="journal article" date="2021" name="Nat. Plants">
        <title>The Taxus genome provides insights into paclitaxel biosynthesis.</title>
        <authorList>
            <person name="Xiong X."/>
            <person name="Gou J."/>
            <person name="Liao Q."/>
            <person name="Li Y."/>
            <person name="Zhou Q."/>
            <person name="Bi G."/>
            <person name="Li C."/>
            <person name="Du R."/>
            <person name="Wang X."/>
            <person name="Sun T."/>
            <person name="Guo L."/>
            <person name="Liang H."/>
            <person name="Lu P."/>
            <person name="Wu Y."/>
            <person name="Zhang Z."/>
            <person name="Ro D.K."/>
            <person name="Shang Y."/>
            <person name="Huang S."/>
            <person name="Yan J."/>
        </authorList>
    </citation>
    <scope>NUCLEOTIDE SEQUENCE [LARGE SCALE GENOMIC DNA]</scope>
    <source>
        <strain evidence="2">Ta-2019</strain>
    </source>
</reference>
<gene>
    <name evidence="2" type="ORF">KI387_028162</name>
</gene>
<evidence type="ECO:0000313" key="2">
    <source>
        <dbReference type="EMBL" id="KAH9313127.1"/>
    </source>
</evidence>
<feature type="region of interest" description="Disordered" evidence="1">
    <location>
        <begin position="179"/>
        <end position="200"/>
    </location>
</feature>
<dbReference type="AlphaFoldDB" id="A0AA38FYR1"/>
<evidence type="ECO:0000256" key="1">
    <source>
        <dbReference type="SAM" id="MobiDB-lite"/>
    </source>
</evidence>
<keyword evidence="3" id="KW-1185">Reference proteome</keyword>
<protein>
    <submittedName>
        <fullName evidence="2">Uncharacterized protein</fullName>
    </submittedName>
</protein>
<dbReference type="EMBL" id="JAHRHJ020000006">
    <property type="protein sequence ID" value="KAH9313127.1"/>
    <property type="molecule type" value="Genomic_DNA"/>
</dbReference>
<feature type="compositionally biased region" description="Basic and acidic residues" evidence="1">
    <location>
        <begin position="190"/>
        <end position="200"/>
    </location>
</feature>
<evidence type="ECO:0000313" key="3">
    <source>
        <dbReference type="Proteomes" id="UP000824469"/>
    </source>
</evidence>
<dbReference type="PANTHER" id="PTHR36741">
    <property type="entry name" value="OS07G0100500 PROTEIN"/>
    <property type="match status" value="1"/>
</dbReference>